<protein>
    <submittedName>
        <fullName evidence="2">Glycosyl transferases group 1</fullName>
    </submittedName>
</protein>
<dbReference type="Gene3D" id="3.40.50.2000">
    <property type="entry name" value="Glycogen Phosphorylase B"/>
    <property type="match status" value="2"/>
</dbReference>
<organism evidence="2 3">
    <name type="scientific">Insolitispirillum peregrinum</name>
    <dbReference type="NCBI Taxonomy" id="80876"/>
    <lineage>
        <taxon>Bacteria</taxon>
        <taxon>Pseudomonadati</taxon>
        <taxon>Pseudomonadota</taxon>
        <taxon>Alphaproteobacteria</taxon>
        <taxon>Rhodospirillales</taxon>
        <taxon>Novispirillaceae</taxon>
        <taxon>Insolitispirillum</taxon>
    </lineage>
</organism>
<dbReference type="InterPro" id="IPR001296">
    <property type="entry name" value="Glyco_trans_1"/>
</dbReference>
<dbReference type="OrthoDB" id="258796at2"/>
<dbReference type="PANTHER" id="PTHR12526:SF638">
    <property type="entry name" value="SPORE COAT PROTEIN SA"/>
    <property type="match status" value="1"/>
</dbReference>
<dbReference type="PANTHER" id="PTHR12526">
    <property type="entry name" value="GLYCOSYLTRANSFERASE"/>
    <property type="match status" value="1"/>
</dbReference>
<sequence length="575" mass="64269">MSDHNQFQSSPTESTPRYSAVVRKVPTISYVGRLADSRKGLNVFIDAMELLLSVDLPPFRVRIVGGTAEEAANLEITLLRSTENIRYAIEAGRFEIWSRIDGYSLPEIYSRSTVVCLPSLREQFGMVAVEAMMCGTPVVATRTGGLQDIIAHDVNGYLVDRLNAPGLAAALAQFVRNDRLGRWMGNNAALWSRDRFSLDAVAERYLGLYGELLAPSNSDPSLPGATLSINDNLIEARRPLVERLLGGRIESWKDVSSSPTPSFLISSQKGEFFLKIHQERPPSLTCLVPSPLEMDAPPIAPERVKMACLLTAVPVAPRVVAADEEAGLLVQEKLLEDHESDPAVAEELMMAASRQFQTLFVVKDDQATAYLSALDNMSVASDMQEAVQQFDRAAAQLSAQCLKGVRLRLRKCHPQVELFRLEETLKRDAWSFPPEFALRAKGLVRFLAHCRALSRVLPRLQHGSMKREHLMRRLDGSPAVCDLDHAGFYAGPHDLAHWFHDQHAHQSSPSPYAMLCRLAELAKSDEDLFLGALWMAIFPLFNAQWRFARGDWRIRSWDMQLLASYQEAFCKVVIR</sequence>
<dbReference type="CDD" id="cd03801">
    <property type="entry name" value="GT4_PimA-like"/>
    <property type="match status" value="1"/>
</dbReference>
<dbReference type="AlphaFoldDB" id="A0A1N7MB29"/>
<feature type="domain" description="Glycosyl transferase family 1" evidence="1">
    <location>
        <begin position="24"/>
        <end position="189"/>
    </location>
</feature>
<keyword evidence="2" id="KW-0808">Transferase</keyword>
<name>A0A1N7MB29_9PROT</name>
<evidence type="ECO:0000313" key="2">
    <source>
        <dbReference type="EMBL" id="SIS83267.1"/>
    </source>
</evidence>
<evidence type="ECO:0000313" key="3">
    <source>
        <dbReference type="Proteomes" id="UP000185678"/>
    </source>
</evidence>
<accession>A0A1N7MB29</accession>
<dbReference type="SUPFAM" id="SSF53756">
    <property type="entry name" value="UDP-Glycosyltransferase/glycogen phosphorylase"/>
    <property type="match status" value="1"/>
</dbReference>
<gene>
    <name evidence="2" type="ORF">SAMN05421779_1042</name>
</gene>
<dbReference type="Pfam" id="PF00534">
    <property type="entry name" value="Glycos_transf_1"/>
    <property type="match status" value="1"/>
</dbReference>
<reference evidence="2 3" key="1">
    <citation type="submission" date="2017-01" db="EMBL/GenBank/DDBJ databases">
        <authorList>
            <person name="Mah S.A."/>
            <person name="Swanson W.J."/>
            <person name="Moy G.W."/>
            <person name="Vacquier V.D."/>
        </authorList>
    </citation>
    <scope>NUCLEOTIDE SEQUENCE [LARGE SCALE GENOMIC DNA]</scope>
    <source>
        <strain evidence="2 3">DSM 11589</strain>
    </source>
</reference>
<proteinExistence type="predicted"/>
<dbReference type="Proteomes" id="UP000185678">
    <property type="component" value="Unassembled WGS sequence"/>
</dbReference>
<evidence type="ECO:0000259" key="1">
    <source>
        <dbReference type="Pfam" id="PF00534"/>
    </source>
</evidence>
<dbReference type="STRING" id="80876.SAMN05421779_1042"/>
<dbReference type="EMBL" id="FTOA01000004">
    <property type="protein sequence ID" value="SIS83267.1"/>
    <property type="molecule type" value="Genomic_DNA"/>
</dbReference>
<keyword evidence="3" id="KW-1185">Reference proteome</keyword>
<dbReference type="GO" id="GO:0016757">
    <property type="term" value="F:glycosyltransferase activity"/>
    <property type="evidence" value="ECO:0007669"/>
    <property type="project" value="InterPro"/>
</dbReference>